<dbReference type="SUPFAM" id="SSF47336">
    <property type="entry name" value="ACP-like"/>
    <property type="match status" value="1"/>
</dbReference>
<name>A0A8H4LQC0_9HYPO</name>
<evidence type="ECO:0000313" key="7">
    <source>
        <dbReference type="EMBL" id="KAF4471876.1"/>
    </source>
</evidence>
<dbReference type="Gene3D" id="3.40.50.12780">
    <property type="entry name" value="N-terminal domain of ligase-like"/>
    <property type="match status" value="1"/>
</dbReference>
<keyword evidence="1" id="KW-0596">Phosphopantetheine</keyword>
<dbReference type="Pfam" id="PF00501">
    <property type="entry name" value="AMP-binding"/>
    <property type="match status" value="1"/>
</dbReference>
<dbReference type="InterPro" id="IPR000873">
    <property type="entry name" value="AMP-dep_synth/lig_dom"/>
</dbReference>
<dbReference type="Gene3D" id="1.10.1200.10">
    <property type="entry name" value="ACP-like"/>
    <property type="match status" value="1"/>
</dbReference>
<dbReference type="PROSITE" id="PS00455">
    <property type="entry name" value="AMP_BINDING"/>
    <property type="match status" value="1"/>
</dbReference>
<evidence type="ECO:0000259" key="4">
    <source>
        <dbReference type="Pfam" id="PF00501"/>
    </source>
</evidence>
<dbReference type="InterPro" id="IPR020845">
    <property type="entry name" value="AMP-binding_CS"/>
</dbReference>
<dbReference type="PANTHER" id="PTHR43439">
    <property type="entry name" value="PHENYLACETATE-COENZYME A LIGASE"/>
    <property type="match status" value="1"/>
</dbReference>
<sequence length="1049" mass="115726">MTIRHDTNDIEAPRMPPAQSQAKMFTLDEMIKRRASELGDAPLLGCPETGAFDFKDHSAIAVDRYADAAVAKLQKLGLKAADSTLENPPVIGILAQSGLHIIIQIIALNRLGYASFLISTRLASPAITQLLDLAGCHIILTTPNFHPVLKELQQNRPLELLPLLQHSDYFGYDAPRFVCDYNPDAESRKIAVIIHSSGSTGLPKPIYLTNRSCIGAFSAHMDMRGLITSPMFHSHGFYEVFRAIYSSKPFYFCNYSLPLTRESVIQMINTVKPEIFHCVPYVLKLLAETDEGIRALAAVELVLYGGSGCPDDLGDRLVENGVYLVGNYGATETGRLMNSTRSKDDKAWNYLRPLPQVEEYMLMDEIAPGLYECVALDGLPSKSTTNSDSPPGSFRTRDLFTPHPTRPKLWKYASRLDGRFTLINGEKVLPLPIEGRIRQEEIVKEAIVFGDGRSYPGVLIVKADRAADLSDDEFVEQIWPAVEDANSRAESFSRIPKELVVVLPADATYLRTDKGTFIRVPVYQQFAEEIDAAYASYEGEDDQEGTLVLEGSELETYLVRQLQEKCGAELPSPEADFFASGVDSLQCIQMWSLIKRELDLGGRQAQLGQNVLYETGNVKLLARHLERLRSGENAEAEDQLQVMENLVTKYSSFKPHVAGSAPQPEKELVLLTGVTGARGAHVLAQLVARPEVGAVWAMVRAADDAAALERLYTSLKSRGLALTEEQKDKVLALSCDLSQLDLGIGTSRIAELSTGLTTIIHSAWAVNFNIPVQSFEDQHIKAVHNLIQLSLAVQTPTPARFFFCSSVSSAGASPRPGTVLESHVTSPSYAQQTGYARSKYVAEHITRNAMKNAGASARVLRIGQLVGDTKVGEWNTTEGIPLMIQTAVTLGALPALNEEMTWLPVDLAAGTILDIAGLGANTPNDRSQDADLVYHVLNPTRFHWTRDMLPSMANAGLKFETLPTSQWMDKLRNSDRDPSKNPPIKLLDWFEGKYGPKAATSAETGGLEYLTVQSREDSETLRNVPDVTDVSYVKMMLRRLRDRWEVNKA</sequence>
<reference evidence="7 8" key="1">
    <citation type="submission" date="2020-01" db="EMBL/GenBank/DDBJ databases">
        <title>Identification and distribution of gene clusters putatively required for synthesis of sphingolipid metabolism inhibitors in phylogenetically diverse species of the filamentous fungus Fusarium.</title>
        <authorList>
            <person name="Kim H.-S."/>
            <person name="Busman M."/>
            <person name="Brown D.W."/>
            <person name="Divon H."/>
            <person name="Uhlig S."/>
            <person name="Proctor R.H."/>
        </authorList>
    </citation>
    <scope>NUCLEOTIDE SEQUENCE [LARGE SCALE GENOMIC DNA]</scope>
    <source>
        <strain evidence="7 8">NRRL 20459</strain>
    </source>
</reference>
<dbReference type="Pfam" id="PF07993">
    <property type="entry name" value="NAD_binding_4"/>
    <property type="match status" value="1"/>
</dbReference>
<dbReference type="Gene3D" id="3.40.50.720">
    <property type="entry name" value="NAD(P)-binding Rossmann-like Domain"/>
    <property type="match status" value="1"/>
</dbReference>
<evidence type="ECO:0000313" key="8">
    <source>
        <dbReference type="Proteomes" id="UP000554235"/>
    </source>
</evidence>
<feature type="domain" description="Carrier" evidence="5">
    <location>
        <begin position="557"/>
        <end position="625"/>
    </location>
</feature>
<dbReference type="InterPro" id="IPR013120">
    <property type="entry name" value="FAR_NAD-bd"/>
</dbReference>
<evidence type="ECO:0000256" key="1">
    <source>
        <dbReference type="ARBA" id="ARBA00022450"/>
    </source>
</evidence>
<organism evidence="7 8">
    <name type="scientific">Fusarium albosuccineum</name>
    <dbReference type="NCBI Taxonomy" id="1237068"/>
    <lineage>
        <taxon>Eukaryota</taxon>
        <taxon>Fungi</taxon>
        <taxon>Dikarya</taxon>
        <taxon>Ascomycota</taxon>
        <taxon>Pezizomycotina</taxon>
        <taxon>Sordariomycetes</taxon>
        <taxon>Hypocreomycetidae</taxon>
        <taxon>Hypocreales</taxon>
        <taxon>Nectriaceae</taxon>
        <taxon>Fusarium</taxon>
        <taxon>Fusarium decemcellulare species complex</taxon>
    </lineage>
</organism>
<dbReference type="InterPro" id="IPR051414">
    <property type="entry name" value="Adenylate-forming_Reductase"/>
</dbReference>
<dbReference type="EMBL" id="JAADYS010000156">
    <property type="protein sequence ID" value="KAF4471876.1"/>
    <property type="molecule type" value="Genomic_DNA"/>
</dbReference>
<keyword evidence="8" id="KW-1185">Reference proteome</keyword>
<evidence type="ECO:0000256" key="2">
    <source>
        <dbReference type="ARBA" id="ARBA00022553"/>
    </source>
</evidence>
<dbReference type="PANTHER" id="PTHR43439:SF2">
    <property type="entry name" value="ENZYME, PUTATIVE (JCVI)-RELATED"/>
    <property type="match status" value="1"/>
</dbReference>
<accession>A0A8H4LQC0</accession>
<dbReference type="InterPro" id="IPR042099">
    <property type="entry name" value="ANL_N_sf"/>
</dbReference>
<dbReference type="InterPro" id="IPR009081">
    <property type="entry name" value="PP-bd_ACP"/>
</dbReference>
<dbReference type="Proteomes" id="UP000554235">
    <property type="component" value="Unassembled WGS sequence"/>
</dbReference>
<proteinExistence type="predicted"/>
<dbReference type="AlphaFoldDB" id="A0A8H4LQC0"/>
<evidence type="ECO:0000259" key="6">
    <source>
        <dbReference type="Pfam" id="PF07993"/>
    </source>
</evidence>
<dbReference type="OrthoDB" id="429813at2759"/>
<keyword evidence="2" id="KW-0597">Phosphoprotein</keyword>
<feature type="domain" description="Thioester reductase (TE)" evidence="6">
    <location>
        <begin position="671"/>
        <end position="910"/>
    </location>
</feature>
<gene>
    <name evidence="7" type="ORF">FALBO_1213</name>
</gene>
<evidence type="ECO:0000256" key="3">
    <source>
        <dbReference type="ARBA" id="ARBA00022857"/>
    </source>
</evidence>
<keyword evidence="3" id="KW-0521">NADP</keyword>
<protein>
    <submittedName>
        <fullName evidence="7">Nonribosomal peptide synthetase</fullName>
    </submittedName>
</protein>
<feature type="domain" description="AMP-dependent synthetase/ligase" evidence="4">
    <location>
        <begin position="62"/>
        <end position="358"/>
    </location>
</feature>
<dbReference type="SUPFAM" id="SSF56801">
    <property type="entry name" value="Acetyl-CoA synthetase-like"/>
    <property type="match status" value="1"/>
</dbReference>
<comment type="caution">
    <text evidence="7">The sequence shown here is derived from an EMBL/GenBank/DDBJ whole genome shotgun (WGS) entry which is preliminary data.</text>
</comment>
<dbReference type="SUPFAM" id="SSF51735">
    <property type="entry name" value="NAD(P)-binding Rossmann-fold domains"/>
    <property type="match status" value="1"/>
</dbReference>
<dbReference type="Pfam" id="PF00550">
    <property type="entry name" value="PP-binding"/>
    <property type="match status" value="1"/>
</dbReference>
<dbReference type="Pfam" id="PF23562">
    <property type="entry name" value="AMP-binding_C_3"/>
    <property type="match status" value="1"/>
</dbReference>
<dbReference type="InterPro" id="IPR036736">
    <property type="entry name" value="ACP-like_sf"/>
</dbReference>
<dbReference type="InterPro" id="IPR036291">
    <property type="entry name" value="NAD(P)-bd_dom_sf"/>
</dbReference>
<evidence type="ECO:0000259" key="5">
    <source>
        <dbReference type="Pfam" id="PF00550"/>
    </source>
</evidence>